<dbReference type="AlphaFoldDB" id="A0A8J2YLD2"/>
<dbReference type="Proteomes" id="UP000628775">
    <property type="component" value="Unassembled WGS sequence"/>
</dbReference>
<gene>
    <name evidence="1" type="ORF">GCM10011391_30760</name>
</gene>
<protein>
    <submittedName>
        <fullName evidence="1">Uncharacterized protein</fullName>
    </submittedName>
</protein>
<reference evidence="1" key="2">
    <citation type="submission" date="2020-09" db="EMBL/GenBank/DDBJ databases">
        <authorList>
            <person name="Sun Q."/>
            <person name="Zhou Y."/>
        </authorList>
    </citation>
    <scope>NUCLEOTIDE SEQUENCE</scope>
    <source>
        <strain evidence="1">CGMCC 1.15371</strain>
    </source>
</reference>
<proteinExistence type="predicted"/>
<dbReference type="EMBL" id="BMIR01000017">
    <property type="protein sequence ID" value="GGE49828.1"/>
    <property type="molecule type" value="Genomic_DNA"/>
</dbReference>
<accession>A0A8J2YLD2</accession>
<sequence>MVKHDHKQRGGNGWTRNTFMSTTNIFATMMSVKDKCGYFDKIGAYSTR</sequence>
<comment type="caution">
    <text evidence="1">The sequence shown here is derived from an EMBL/GenBank/DDBJ whole genome shotgun (WGS) entry which is preliminary data.</text>
</comment>
<evidence type="ECO:0000313" key="1">
    <source>
        <dbReference type="EMBL" id="GGE49828.1"/>
    </source>
</evidence>
<evidence type="ECO:0000313" key="2">
    <source>
        <dbReference type="Proteomes" id="UP000628775"/>
    </source>
</evidence>
<keyword evidence="2" id="KW-1185">Reference proteome</keyword>
<reference evidence="1" key="1">
    <citation type="journal article" date="2014" name="Int. J. Syst. Evol. Microbiol.">
        <title>Complete genome sequence of Corynebacterium casei LMG S-19264T (=DSM 44701T), isolated from a smear-ripened cheese.</title>
        <authorList>
            <consortium name="US DOE Joint Genome Institute (JGI-PGF)"/>
            <person name="Walter F."/>
            <person name="Albersmeier A."/>
            <person name="Kalinowski J."/>
            <person name="Ruckert C."/>
        </authorList>
    </citation>
    <scope>NUCLEOTIDE SEQUENCE</scope>
    <source>
        <strain evidence="1">CGMCC 1.15371</strain>
    </source>
</reference>
<name>A0A8J2YLD2_9BACL</name>
<organism evidence="1 2">
    <name type="scientific">Pullulanibacillus camelliae</name>
    <dbReference type="NCBI Taxonomy" id="1707096"/>
    <lineage>
        <taxon>Bacteria</taxon>
        <taxon>Bacillati</taxon>
        <taxon>Bacillota</taxon>
        <taxon>Bacilli</taxon>
        <taxon>Bacillales</taxon>
        <taxon>Sporolactobacillaceae</taxon>
        <taxon>Pullulanibacillus</taxon>
    </lineage>
</organism>